<dbReference type="AlphaFoldDB" id="A0A401Z7K9"/>
<reference evidence="9" key="1">
    <citation type="submission" date="2018-12" db="EMBL/GenBank/DDBJ databases">
        <title>Tengunoibacter tsumagoiensis gen. nov., sp. nov., Dictyobacter kobayashii sp. nov., D. alpinus sp. nov., and D. joshuensis sp. nov. and description of Dictyobacteraceae fam. nov. within the order Ktedonobacterales isolated from Tengu-no-mugimeshi.</title>
        <authorList>
            <person name="Wang C.M."/>
            <person name="Zheng Y."/>
            <person name="Sakai Y."/>
            <person name="Toyoda A."/>
            <person name="Minakuchi Y."/>
            <person name="Abe K."/>
            <person name="Yokota A."/>
            <person name="Yabe S."/>
        </authorList>
    </citation>
    <scope>NUCLEOTIDE SEQUENCE [LARGE SCALE GENOMIC DNA]</scope>
    <source>
        <strain evidence="9">S-27</strain>
    </source>
</reference>
<feature type="region of interest" description="Disordered" evidence="6">
    <location>
        <begin position="322"/>
        <end position="395"/>
    </location>
</feature>
<feature type="compositionally biased region" description="Low complexity" evidence="6">
    <location>
        <begin position="360"/>
        <end position="379"/>
    </location>
</feature>
<keyword evidence="9" id="KW-1185">Reference proteome</keyword>
<evidence type="ECO:0000256" key="6">
    <source>
        <dbReference type="SAM" id="MobiDB-lite"/>
    </source>
</evidence>
<feature type="transmembrane region" description="Helical" evidence="7">
    <location>
        <begin position="113"/>
        <end position="135"/>
    </location>
</feature>
<comment type="subcellular location">
    <subcellularLocation>
        <location evidence="1">Cell membrane</location>
        <topology evidence="1">Multi-pass membrane protein</topology>
    </subcellularLocation>
</comment>
<feature type="transmembrane region" description="Helical" evidence="7">
    <location>
        <begin position="48"/>
        <end position="75"/>
    </location>
</feature>
<name>A0A401Z7K9_9CHLR</name>
<feature type="transmembrane region" description="Helical" evidence="7">
    <location>
        <begin position="205"/>
        <end position="229"/>
    </location>
</feature>
<evidence type="ECO:0000313" key="8">
    <source>
        <dbReference type="EMBL" id="GCE02850.1"/>
    </source>
</evidence>
<feature type="transmembrane region" description="Helical" evidence="7">
    <location>
        <begin position="156"/>
        <end position="185"/>
    </location>
</feature>
<evidence type="ECO:0000256" key="3">
    <source>
        <dbReference type="ARBA" id="ARBA00022692"/>
    </source>
</evidence>
<gene>
    <name evidence="8" type="ORF">KDAU_01790</name>
</gene>
<feature type="transmembrane region" description="Helical" evidence="7">
    <location>
        <begin position="241"/>
        <end position="261"/>
    </location>
</feature>
<keyword evidence="3 7" id="KW-0812">Transmembrane</keyword>
<keyword evidence="5 7" id="KW-0472">Membrane</keyword>
<dbReference type="RefSeq" id="WP_126594187.1">
    <property type="nucleotide sequence ID" value="NZ_BIFQ01000001.1"/>
</dbReference>
<keyword evidence="2" id="KW-1003">Cell membrane</keyword>
<evidence type="ECO:0000256" key="2">
    <source>
        <dbReference type="ARBA" id="ARBA00022475"/>
    </source>
</evidence>
<comment type="caution">
    <text evidence="8">The sequence shown here is derived from an EMBL/GenBank/DDBJ whole genome shotgun (WGS) entry which is preliminary data.</text>
</comment>
<feature type="compositionally biased region" description="Polar residues" evidence="6">
    <location>
        <begin position="12"/>
        <end position="23"/>
    </location>
</feature>
<dbReference type="GO" id="GO:0005886">
    <property type="term" value="C:plasma membrane"/>
    <property type="evidence" value="ECO:0007669"/>
    <property type="project" value="UniProtKB-SubCell"/>
</dbReference>
<feature type="compositionally biased region" description="Basic and acidic residues" evidence="6">
    <location>
        <begin position="323"/>
        <end position="359"/>
    </location>
</feature>
<protein>
    <recommendedName>
        <fullName evidence="10">YihY/virulence factor BrkB family protein</fullName>
    </recommendedName>
</protein>
<evidence type="ECO:0000256" key="1">
    <source>
        <dbReference type="ARBA" id="ARBA00004651"/>
    </source>
</evidence>
<dbReference type="Pfam" id="PF03631">
    <property type="entry name" value="Virul_fac_BrkB"/>
    <property type="match status" value="1"/>
</dbReference>
<evidence type="ECO:0000256" key="4">
    <source>
        <dbReference type="ARBA" id="ARBA00022989"/>
    </source>
</evidence>
<proteinExistence type="predicted"/>
<dbReference type="Proteomes" id="UP000287224">
    <property type="component" value="Unassembled WGS sequence"/>
</dbReference>
<accession>A0A401Z7K9</accession>
<dbReference type="InterPro" id="IPR017039">
    <property type="entry name" value="Virul_fac_BrkB"/>
</dbReference>
<sequence>MASENSNKDNSLKSTSKNVMSTAEKNTKPMKLFLRKFSNDWGTTFSGALAYSLLTAMLPIAIAIVAILGFIFMAIPGTQHSANILDALSKIPGLGAAQKDLIASVTDRLAKSAGFLAVLAVVLAVFGGSRLFVAIEHVLDIIYRVRPRPALRQNAIAIGMMLIFTILVPIMVFAATLPSIMLNIVGNNPALKAIPFLSTLADNPITIQVGGYIGGLIAAFLLFEAIYIIVPNQRINPRNSWQGAIVSAVLLEIFIALFPFYTSRFMGNYQGQIGFAVVLLVFFYYFAVILILGAEVNAFFFEKVRPLPNDLATFVSTMGGKLNQDRPEAESPSHVDSQPTDRADYTHIARTRQHEEKNQQRNMQHQQQLSRRQLRQAQQNEKDKDKNKQPGKGSTTLAVVAGSLLAMVIEMFRIRSGK</sequence>
<evidence type="ECO:0000256" key="5">
    <source>
        <dbReference type="ARBA" id="ARBA00023136"/>
    </source>
</evidence>
<dbReference type="PANTHER" id="PTHR30213:SF1">
    <property type="entry name" value="INNER MEMBRANE PROTEIN YHJD"/>
    <property type="match status" value="1"/>
</dbReference>
<organism evidence="8 9">
    <name type="scientific">Dictyobacter aurantiacus</name>
    <dbReference type="NCBI Taxonomy" id="1936993"/>
    <lineage>
        <taxon>Bacteria</taxon>
        <taxon>Bacillati</taxon>
        <taxon>Chloroflexota</taxon>
        <taxon>Ktedonobacteria</taxon>
        <taxon>Ktedonobacterales</taxon>
        <taxon>Dictyobacteraceae</taxon>
        <taxon>Dictyobacter</taxon>
    </lineage>
</organism>
<feature type="compositionally biased region" description="Basic and acidic residues" evidence="6">
    <location>
        <begin position="1"/>
        <end position="11"/>
    </location>
</feature>
<evidence type="ECO:0000313" key="9">
    <source>
        <dbReference type="Proteomes" id="UP000287224"/>
    </source>
</evidence>
<evidence type="ECO:0008006" key="10">
    <source>
        <dbReference type="Google" id="ProtNLM"/>
    </source>
</evidence>
<feature type="transmembrane region" description="Helical" evidence="7">
    <location>
        <begin position="273"/>
        <end position="293"/>
    </location>
</feature>
<dbReference type="OrthoDB" id="154625at2"/>
<dbReference type="PANTHER" id="PTHR30213">
    <property type="entry name" value="INNER MEMBRANE PROTEIN YHJD"/>
    <property type="match status" value="1"/>
</dbReference>
<feature type="region of interest" description="Disordered" evidence="6">
    <location>
        <begin position="1"/>
        <end position="23"/>
    </location>
</feature>
<evidence type="ECO:0000256" key="7">
    <source>
        <dbReference type="SAM" id="Phobius"/>
    </source>
</evidence>
<keyword evidence="4 7" id="KW-1133">Transmembrane helix</keyword>
<dbReference type="EMBL" id="BIFQ01000001">
    <property type="protein sequence ID" value="GCE02850.1"/>
    <property type="molecule type" value="Genomic_DNA"/>
</dbReference>